<evidence type="ECO:0000256" key="1">
    <source>
        <dbReference type="ARBA" id="ARBA00022737"/>
    </source>
</evidence>
<protein>
    <submittedName>
        <fullName evidence="4">Nucleoside phosphorylase domain-containing protein</fullName>
    </submittedName>
</protein>
<comment type="caution">
    <text evidence="4">The sequence shown here is derived from an EMBL/GenBank/DDBJ whole genome shotgun (WGS) entry which is preliminary data.</text>
</comment>
<dbReference type="PANTHER" id="PTHR46082:SF11">
    <property type="entry name" value="AAA+ ATPASE DOMAIN-CONTAINING PROTEIN-RELATED"/>
    <property type="match status" value="1"/>
</dbReference>
<evidence type="ECO:0000313" key="4">
    <source>
        <dbReference type="EMBL" id="KAL2838514.1"/>
    </source>
</evidence>
<evidence type="ECO:0000259" key="2">
    <source>
        <dbReference type="Pfam" id="PF01048"/>
    </source>
</evidence>
<dbReference type="InterPro" id="IPR053137">
    <property type="entry name" value="NLR-like"/>
</dbReference>
<dbReference type="InterPro" id="IPR000845">
    <property type="entry name" value="Nucleoside_phosphorylase_d"/>
</dbReference>
<accession>A0ABR4JG29</accession>
<dbReference type="InterPro" id="IPR056884">
    <property type="entry name" value="NPHP3-like_N"/>
</dbReference>
<proteinExistence type="predicted"/>
<gene>
    <name evidence="4" type="ORF">BJX68DRAFT_259225</name>
</gene>
<dbReference type="GeneID" id="98158829"/>
<organism evidence="4 5">
    <name type="scientific">Aspergillus pseudodeflectus</name>
    <dbReference type="NCBI Taxonomy" id="176178"/>
    <lineage>
        <taxon>Eukaryota</taxon>
        <taxon>Fungi</taxon>
        <taxon>Dikarya</taxon>
        <taxon>Ascomycota</taxon>
        <taxon>Pezizomycotina</taxon>
        <taxon>Eurotiomycetes</taxon>
        <taxon>Eurotiomycetidae</taxon>
        <taxon>Eurotiales</taxon>
        <taxon>Aspergillaceae</taxon>
        <taxon>Aspergillus</taxon>
        <taxon>Aspergillus subgen. Nidulantes</taxon>
    </lineage>
</organism>
<keyword evidence="5" id="KW-1185">Reference proteome</keyword>
<dbReference type="SUPFAM" id="SSF52540">
    <property type="entry name" value="P-loop containing nucleoside triphosphate hydrolases"/>
    <property type="match status" value="1"/>
</dbReference>
<sequence length="414" mass="45825">MADYDKYTVGWICALPLEKAAAAAMLDKRHNSLEGPEGDPNAYTCGEVAGHNIVIACLPSGVYGKTSAAETASHMSRTFHNLQYRFMVGIGAGIPSDLMDIRLGDIVVSHPAGTSPGLVQYDLGKQLSTGFERIGSMNKPPQDLLTALSRYRALARVDGNPIPHILAEANTRRSRVPDEFCRPPRHHDRLFRADYEHPSPAKSCGTCDASQLIIRSERETPAPFVHYGLIASGDTLLRDSKKRDKLRDEEGAICVEMESAGLMQLDNFRCLVIRGICDYADSHKNDEWQPYAALVAAAFTKGLLRSIQPNNTISSILGRNWLEEVEAFNPRILKARILQEAGGLLKPSYEWILSHSTYQSWEMQLEVKVLWLHGDPGTGKTMLLLGIIEHLSKTRHQEPGTAEILAQGVLFLDR</sequence>
<evidence type="ECO:0000313" key="5">
    <source>
        <dbReference type="Proteomes" id="UP001610444"/>
    </source>
</evidence>
<dbReference type="Proteomes" id="UP001610444">
    <property type="component" value="Unassembled WGS sequence"/>
</dbReference>
<dbReference type="EMBL" id="JBFXLR010000084">
    <property type="protein sequence ID" value="KAL2838514.1"/>
    <property type="molecule type" value="Genomic_DNA"/>
</dbReference>
<keyword evidence="1" id="KW-0677">Repeat</keyword>
<dbReference type="InterPro" id="IPR027417">
    <property type="entry name" value="P-loop_NTPase"/>
</dbReference>
<evidence type="ECO:0000259" key="3">
    <source>
        <dbReference type="Pfam" id="PF24883"/>
    </source>
</evidence>
<dbReference type="InterPro" id="IPR035994">
    <property type="entry name" value="Nucleoside_phosphorylase_sf"/>
</dbReference>
<dbReference type="RefSeq" id="XP_070893075.1">
    <property type="nucleotide sequence ID" value="XM_071043665.1"/>
</dbReference>
<dbReference type="Gene3D" id="3.40.50.1580">
    <property type="entry name" value="Nucleoside phosphorylase domain"/>
    <property type="match status" value="1"/>
</dbReference>
<dbReference type="Pfam" id="PF24883">
    <property type="entry name" value="NPHP3_N"/>
    <property type="match status" value="1"/>
</dbReference>
<dbReference type="PANTHER" id="PTHR46082">
    <property type="entry name" value="ATP/GTP-BINDING PROTEIN-RELATED"/>
    <property type="match status" value="1"/>
</dbReference>
<dbReference type="SUPFAM" id="SSF53167">
    <property type="entry name" value="Purine and uridine phosphorylases"/>
    <property type="match status" value="1"/>
</dbReference>
<dbReference type="Pfam" id="PF01048">
    <property type="entry name" value="PNP_UDP_1"/>
    <property type="match status" value="1"/>
</dbReference>
<name>A0ABR4JG29_9EURO</name>
<reference evidence="4 5" key="1">
    <citation type="submission" date="2024-07" db="EMBL/GenBank/DDBJ databases">
        <title>Section-level genome sequencing and comparative genomics of Aspergillus sections Usti and Cavernicolus.</title>
        <authorList>
            <consortium name="Lawrence Berkeley National Laboratory"/>
            <person name="Nybo J.L."/>
            <person name="Vesth T.C."/>
            <person name="Theobald S."/>
            <person name="Frisvad J.C."/>
            <person name="Larsen T.O."/>
            <person name="Kjaerboelling I."/>
            <person name="Rothschild-Mancinelli K."/>
            <person name="Lyhne E.K."/>
            <person name="Kogle M.E."/>
            <person name="Barry K."/>
            <person name="Clum A."/>
            <person name="Na H."/>
            <person name="Ledsgaard L."/>
            <person name="Lin J."/>
            <person name="Lipzen A."/>
            <person name="Kuo A."/>
            <person name="Riley R."/>
            <person name="Mondo S."/>
            <person name="LaButti K."/>
            <person name="Haridas S."/>
            <person name="Pangalinan J."/>
            <person name="Salamov A.A."/>
            <person name="Simmons B.A."/>
            <person name="Magnuson J.K."/>
            <person name="Chen J."/>
            <person name="Drula E."/>
            <person name="Henrissat B."/>
            <person name="Wiebenga A."/>
            <person name="Lubbers R.J."/>
            <person name="Gomes A.C."/>
            <person name="Macurrencykelacurrency M.R."/>
            <person name="Stajich J."/>
            <person name="Grigoriev I.V."/>
            <person name="Mortensen U.H."/>
            <person name="De vries R.P."/>
            <person name="Baker S.E."/>
            <person name="Andersen M.R."/>
        </authorList>
    </citation>
    <scope>NUCLEOTIDE SEQUENCE [LARGE SCALE GENOMIC DNA]</scope>
    <source>
        <strain evidence="4 5">CBS 756.74</strain>
    </source>
</reference>
<feature type="domain" description="Nucleoside phosphorylase" evidence="2">
    <location>
        <begin position="197"/>
        <end position="288"/>
    </location>
</feature>
<feature type="domain" description="Nephrocystin 3-like N-terminal" evidence="3">
    <location>
        <begin position="349"/>
        <end position="396"/>
    </location>
</feature>